<keyword evidence="1" id="KW-0175">Coiled coil</keyword>
<dbReference type="Gene3D" id="3.30.70.330">
    <property type="match status" value="2"/>
</dbReference>
<feature type="coiled-coil region" evidence="1">
    <location>
        <begin position="201"/>
        <end position="307"/>
    </location>
</feature>
<feature type="coiled-coil region" evidence="1">
    <location>
        <begin position="376"/>
        <end position="445"/>
    </location>
</feature>
<proteinExistence type="predicted"/>
<evidence type="ECO:0000313" key="5">
    <source>
        <dbReference type="Proteomes" id="UP000073492"/>
    </source>
</evidence>
<gene>
    <name evidence="4" type="ORF">AC579_6043</name>
</gene>
<keyword evidence="5" id="KW-1185">Reference proteome</keyword>
<sequence length="1355" mass="147420">MGAFLARPARVAAVAAIFGRLSNTPLRLDAPPQVYIEDFATSIPPVVLPQAPLYNAINTNTTSSQALALISSAGGEHNVNPLNGFATLAAHVEAVLTVLEFIAPAGSASEEFFRVSRFVLALFRDGLWLIAFAIVITSWRRQARPARVRDAVVEVREADLPPRNVRVANGGTQTAEEPARTESRLVQTREQIPDPNELKRLKKSDRQLIIAQQEYERISRDLRMQRPMAGKAIRDQALQLQYDEQSEKCERLETRVDDLEKSLREKTNELDMKDDLSSKLIAQTNKCQDLEAEVTGLKSMLEEKTQVLSFKDEQLTAMTSKHSEQVVNLSRKDAAKDQALRPKAREASRKTEQLNEKSKPLSALEEAMTQSEATKYADLPRQYEQLKADYEKLSKKEAKRYKEILEYEQHQKTSDASMDDQFQKNKELRQKNEELGGKVQALSTTNRNISLELSDKTNQLTQKQQLLDQVTSRQASKALLVKKVKKTLLENFEISEPAADHLLDQVDMFELKQEDEEESKDGKDASNHEPRNKDGDDDEDEDDDHDNSQASKARALEEKDSAPMEASRPANDAHDHDAHVGGGNDAGELRGTVYDGRANQMEDVTLESSKALGGNDKLHTDLRELEGDDGLSAINTNAALANQPGSHEESMEDISFENGEALSANDNLHANISELENEAAFSAINTNGAPSDQPESGGQSMDVEMHDLNVHDNDENMDIDIDDEEDPAGDLERALAMDTDSKDSGNQSGQLVDAAPVASLEIAGGTPEANYESGSSASTRPQDSTSVATLLRPSYRRPVEGTVRRASASTLVFFNPYKAGKAPDSGLKRELHAENQKGAHRGLNSDGLDVMGHEYEAEDAMNESTAFSAGPSQPPSSIRISSSITTPIEQRPVDSNIGTLSAPKPDPKTALGSSISGLVQSANSSLPSSTNVTPLNGSKSLIGGTSGPAIVDTGVRMSAKDESVDNTPMLIVENFPRGTTEDRITTLINGDVGGVLKCEILSTEPKVTAVVTFGTWSEASEACSATDGALEGNHKLTAEVMDQKKLRQMRESARRQVSPVPGANGSVVRQANPTQTIVGHGKPDKGKARQHVHNDMTDESDSKEDEVRPCIVIAKNFPSSVTERKFERNMHKLGCKVLDCRILATKPLVTAKITFGSERDARIAIAEYNGKKLLNNKLHLYQTSREGVESAKQDAVAARKKIGGNKIRQLQGKRAAQLGSPVKQTPSGTASTIAATPATNAASTPMASPDSTAAPTQATAGALSSGVCYWKKHEIDADGNITATYPCSEAQECKGDPTMYDARGVVPLPEGGIDRAWLYGGVNEDSDRSQKKKARKLGLCFACWKAHPQFVPSKP</sequence>
<feature type="region of interest" description="Disordered" evidence="2">
    <location>
        <begin position="864"/>
        <end position="914"/>
    </location>
</feature>
<feature type="compositionally biased region" description="Basic and acidic residues" evidence="2">
    <location>
        <begin position="331"/>
        <end position="359"/>
    </location>
</feature>
<evidence type="ECO:0000256" key="1">
    <source>
        <dbReference type="SAM" id="Coils"/>
    </source>
</evidence>
<feature type="domain" description="RRM" evidence="3">
    <location>
        <begin position="969"/>
        <end position="1039"/>
    </location>
</feature>
<dbReference type="CDD" id="cd00590">
    <property type="entry name" value="RRM_SF"/>
    <property type="match status" value="2"/>
</dbReference>
<protein>
    <recommendedName>
        <fullName evidence="3">RRM domain-containing protein</fullName>
    </recommendedName>
</protein>
<evidence type="ECO:0000256" key="2">
    <source>
        <dbReference type="SAM" id="MobiDB-lite"/>
    </source>
</evidence>
<dbReference type="SUPFAM" id="SSF54928">
    <property type="entry name" value="RNA-binding domain, RBD"/>
    <property type="match status" value="2"/>
</dbReference>
<feature type="region of interest" description="Disordered" evidence="2">
    <location>
        <begin position="164"/>
        <end position="186"/>
    </location>
</feature>
<feature type="region of interest" description="Disordered" evidence="2">
    <location>
        <begin position="331"/>
        <end position="361"/>
    </location>
</feature>
<feature type="compositionally biased region" description="Basic and acidic residues" evidence="2">
    <location>
        <begin position="730"/>
        <end position="743"/>
    </location>
</feature>
<feature type="compositionally biased region" description="Polar residues" evidence="2">
    <location>
        <begin position="683"/>
        <end position="699"/>
    </location>
</feature>
<evidence type="ECO:0000259" key="3">
    <source>
        <dbReference type="SMART" id="SM00360"/>
    </source>
</evidence>
<evidence type="ECO:0000313" key="4">
    <source>
        <dbReference type="EMBL" id="KXT13357.1"/>
    </source>
</evidence>
<dbReference type="OrthoDB" id="5374349at2759"/>
<feature type="region of interest" description="Disordered" evidence="2">
    <location>
        <begin position="765"/>
        <end position="787"/>
    </location>
</feature>
<feature type="domain" description="RRM" evidence="3">
    <location>
        <begin position="1111"/>
        <end position="1181"/>
    </location>
</feature>
<dbReference type="InterPro" id="IPR012677">
    <property type="entry name" value="Nucleotide-bd_a/b_plait_sf"/>
</dbReference>
<dbReference type="Pfam" id="PF00076">
    <property type="entry name" value="RRM_1"/>
    <property type="match status" value="2"/>
</dbReference>
<accession>A0A139IF12</accession>
<feature type="compositionally biased region" description="Acidic residues" evidence="2">
    <location>
        <begin position="715"/>
        <end position="729"/>
    </location>
</feature>
<organism evidence="4 5">
    <name type="scientific">Pseudocercospora musae</name>
    <dbReference type="NCBI Taxonomy" id="113226"/>
    <lineage>
        <taxon>Eukaryota</taxon>
        <taxon>Fungi</taxon>
        <taxon>Dikarya</taxon>
        <taxon>Ascomycota</taxon>
        <taxon>Pezizomycotina</taxon>
        <taxon>Dothideomycetes</taxon>
        <taxon>Dothideomycetidae</taxon>
        <taxon>Mycosphaerellales</taxon>
        <taxon>Mycosphaerellaceae</taxon>
        <taxon>Pseudocercospora</taxon>
    </lineage>
</organism>
<feature type="compositionally biased region" description="Basic and acidic residues" evidence="2">
    <location>
        <begin position="703"/>
        <end position="714"/>
    </location>
</feature>
<feature type="region of interest" description="Disordered" evidence="2">
    <location>
        <begin position="679"/>
        <end position="753"/>
    </location>
</feature>
<dbReference type="InterPro" id="IPR035979">
    <property type="entry name" value="RBD_domain_sf"/>
</dbReference>
<dbReference type="InterPro" id="IPR000504">
    <property type="entry name" value="RRM_dom"/>
</dbReference>
<dbReference type="SMART" id="SM00360">
    <property type="entry name" value="RRM"/>
    <property type="match status" value="2"/>
</dbReference>
<dbReference type="GO" id="GO:0003723">
    <property type="term" value="F:RNA binding"/>
    <property type="evidence" value="ECO:0007669"/>
    <property type="project" value="InterPro"/>
</dbReference>
<feature type="region of interest" description="Disordered" evidence="2">
    <location>
        <begin position="512"/>
        <end position="615"/>
    </location>
</feature>
<feature type="compositionally biased region" description="Polar residues" evidence="2">
    <location>
        <begin position="772"/>
        <end position="787"/>
    </location>
</feature>
<feature type="compositionally biased region" description="Basic and acidic residues" evidence="2">
    <location>
        <begin position="520"/>
        <end position="534"/>
    </location>
</feature>
<feature type="compositionally biased region" description="Acidic residues" evidence="2">
    <location>
        <begin position="535"/>
        <end position="545"/>
    </location>
</feature>
<dbReference type="EMBL" id="LFZO01000121">
    <property type="protein sequence ID" value="KXT13357.1"/>
    <property type="molecule type" value="Genomic_DNA"/>
</dbReference>
<name>A0A139IF12_9PEZI</name>
<feature type="region of interest" description="Disordered" evidence="2">
    <location>
        <begin position="1210"/>
        <end position="1231"/>
    </location>
</feature>
<comment type="caution">
    <text evidence="4">The sequence shown here is derived from an EMBL/GenBank/DDBJ whole genome shotgun (WGS) entry which is preliminary data.</text>
</comment>
<reference evidence="4 5" key="1">
    <citation type="submission" date="2015-07" db="EMBL/GenBank/DDBJ databases">
        <title>Comparative genomics of the Sigatoka disease complex on banana suggests a link between parallel evolutionary changes in Pseudocercospora fijiensis and Pseudocercospora eumusae and increased virulence on the banana host.</title>
        <authorList>
            <person name="Chang T.-C."/>
            <person name="Salvucci A."/>
            <person name="Crous P.W."/>
            <person name="Stergiopoulos I."/>
        </authorList>
    </citation>
    <scope>NUCLEOTIDE SEQUENCE [LARGE SCALE GENOMIC DNA]</scope>
    <source>
        <strain evidence="4 5">CBS 116634</strain>
    </source>
</reference>
<feature type="compositionally biased region" description="Low complexity" evidence="2">
    <location>
        <begin position="875"/>
        <end position="888"/>
    </location>
</feature>
<dbReference type="Proteomes" id="UP000073492">
    <property type="component" value="Unassembled WGS sequence"/>
</dbReference>